<evidence type="ECO:0000313" key="3">
    <source>
        <dbReference type="EMBL" id="MBB5571582.1"/>
    </source>
</evidence>
<dbReference type="InterPro" id="IPR020471">
    <property type="entry name" value="AKR"/>
</dbReference>
<proteinExistence type="predicted"/>
<dbReference type="InterPro" id="IPR023210">
    <property type="entry name" value="NADP_OxRdtase_dom"/>
</dbReference>
<dbReference type="Proteomes" id="UP000549882">
    <property type="component" value="Unassembled WGS sequence"/>
</dbReference>
<comment type="caution">
    <text evidence="3">The sequence shown here is derived from an EMBL/GenBank/DDBJ whole genome shotgun (WGS) entry which is preliminary data.</text>
</comment>
<organism evidence="3 4">
    <name type="scientific">Rhizobium paranaense</name>
    <dbReference type="NCBI Taxonomy" id="1650438"/>
    <lineage>
        <taxon>Bacteria</taxon>
        <taxon>Pseudomonadati</taxon>
        <taxon>Pseudomonadota</taxon>
        <taxon>Alphaproteobacteria</taxon>
        <taxon>Hyphomicrobiales</taxon>
        <taxon>Rhizobiaceae</taxon>
        <taxon>Rhizobium/Agrobacterium group</taxon>
        <taxon>Rhizobium</taxon>
    </lineage>
</organism>
<dbReference type="GO" id="GO:0005829">
    <property type="term" value="C:cytosol"/>
    <property type="evidence" value="ECO:0007669"/>
    <property type="project" value="TreeGrafter"/>
</dbReference>
<sequence length="350" mass="37934">MRYNQLGNTGMFVSELCLGTMTFGEANPSNSLWGSIADVDQALADKIVEGSLAAGVNFIDTADVYSFGNSEKLLGQALKNLGVPRKDVVIATKVYGVMGDKPNDRGASRGHIMDSVQASLERLQTDHIDLYQIHATDTVTPIDETLRALDDLVSRGLVRYVGVSNWQAWRIAKALGVSERRGFARFETVQAYYSIAGRDLEREIVPLMAEEKLGLMVWSPLAGGLLSGKYGPGAPGNGEGRRASFDFPPVDKDRAWACVAAMRDVAEKHGASVATVALAWILTKPFVTSIIIGAKRLDQLDQNLAAVKLKLDADDLAKLDEVSALAAEYPGWMLARQGVQRVPQPFEPKA</sequence>
<dbReference type="RefSeq" id="WP_107107133.1">
    <property type="nucleotide sequence ID" value="NZ_JACHBI010000001.1"/>
</dbReference>
<dbReference type="PANTHER" id="PTHR43364">
    <property type="entry name" value="NADH-SPECIFIC METHYLGLYOXAL REDUCTASE-RELATED"/>
    <property type="match status" value="1"/>
</dbReference>
<accession>A0A7W8XLG0</accession>
<keyword evidence="4" id="KW-1185">Reference proteome</keyword>
<dbReference type="Pfam" id="PF00248">
    <property type="entry name" value="Aldo_ket_red"/>
    <property type="match status" value="1"/>
</dbReference>
<evidence type="ECO:0000259" key="2">
    <source>
        <dbReference type="Pfam" id="PF00248"/>
    </source>
</evidence>
<gene>
    <name evidence="3" type="ORF">GGD50_000158</name>
</gene>
<reference evidence="3 4" key="1">
    <citation type="submission" date="2020-08" db="EMBL/GenBank/DDBJ databases">
        <title>Genomic Encyclopedia of Type Strains, Phase IV (KMG-V): Genome sequencing to study the core and pangenomes of soil and plant-associated prokaryotes.</title>
        <authorList>
            <person name="Whitman W."/>
        </authorList>
    </citation>
    <scope>NUCLEOTIDE SEQUENCE [LARGE SCALE GENOMIC DNA]</scope>
    <source>
        <strain evidence="3 4">SEMIA 4064</strain>
    </source>
</reference>
<dbReference type="InterPro" id="IPR036812">
    <property type="entry name" value="NAD(P)_OxRdtase_dom_sf"/>
</dbReference>
<protein>
    <submittedName>
        <fullName evidence="3">Aryl-alcohol dehydrogenase-like predicted oxidoreductase</fullName>
    </submittedName>
</protein>
<dbReference type="PANTHER" id="PTHR43364:SF4">
    <property type="entry name" value="NAD(P)-LINKED OXIDOREDUCTASE SUPERFAMILY PROTEIN"/>
    <property type="match status" value="1"/>
</dbReference>
<dbReference type="AlphaFoldDB" id="A0A7W8XLG0"/>
<dbReference type="SUPFAM" id="SSF51430">
    <property type="entry name" value="NAD(P)-linked oxidoreductase"/>
    <property type="match status" value="1"/>
</dbReference>
<keyword evidence="1" id="KW-0560">Oxidoreductase</keyword>
<dbReference type="PRINTS" id="PR00069">
    <property type="entry name" value="ALDKETRDTASE"/>
</dbReference>
<dbReference type="FunFam" id="3.20.20.100:FF:000004">
    <property type="entry name" value="Oxidoreductase, aldo/keto reductase"/>
    <property type="match status" value="1"/>
</dbReference>
<evidence type="ECO:0000256" key="1">
    <source>
        <dbReference type="ARBA" id="ARBA00023002"/>
    </source>
</evidence>
<feature type="domain" description="NADP-dependent oxidoreductase" evidence="2">
    <location>
        <begin position="15"/>
        <end position="323"/>
    </location>
</feature>
<dbReference type="GO" id="GO:0016491">
    <property type="term" value="F:oxidoreductase activity"/>
    <property type="evidence" value="ECO:0007669"/>
    <property type="project" value="UniProtKB-KW"/>
</dbReference>
<dbReference type="EMBL" id="JACHBI010000001">
    <property type="protein sequence ID" value="MBB5571582.1"/>
    <property type="molecule type" value="Genomic_DNA"/>
</dbReference>
<dbReference type="Gene3D" id="3.20.20.100">
    <property type="entry name" value="NADP-dependent oxidoreductase domain"/>
    <property type="match status" value="1"/>
</dbReference>
<dbReference type="CDD" id="cd19091">
    <property type="entry name" value="AKR_PsAKR"/>
    <property type="match status" value="1"/>
</dbReference>
<name>A0A7W8XLG0_9HYPH</name>
<dbReference type="InterPro" id="IPR050523">
    <property type="entry name" value="AKR_Detox_Biosynth"/>
</dbReference>
<evidence type="ECO:0000313" key="4">
    <source>
        <dbReference type="Proteomes" id="UP000549882"/>
    </source>
</evidence>